<dbReference type="PANTHER" id="PTHR45786">
    <property type="entry name" value="DNA BINDING PROTEIN-LIKE"/>
    <property type="match status" value="1"/>
</dbReference>
<keyword evidence="3" id="KW-1185">Reference proteome</keyword>
<organism evidence="2 3">
    <name type="scientific">Eumeta variegata</name>
    <name type="common">Bagworm moth</name>
    <name type="synonym">Eumeta japonica</name>
    <dbReference type="NCBI Taxonomy" id="151549"/>
    <lineage>
        <taxon>Eukaryota</taxon>
        <taxon>Metazoa</taxon>
        <taxon>Ecdysozoa</taxon>
        <taxon>Arthropoda</taxon>
        <taxon>Hexapoda</taxon>
        <taxon>Insecta</taxon>
        <taxon>Pterygota</taxon>
        <taxon>Neoptera</taxon>
        <taxon>Endopterygota</taxon>
        <taxon>Lepidoptera</taxon>
        <taxon>Glossata</taxon>
        <taxon>Ditrysia</taxon>
        <taxon>Tineoidea</taxon>
        <taxon>Psychidae</taxon>
        <taxon>Oiketicinae</taxon>
        <taxon>Eumeta</taxon>
    </lineage>
</organism>
<dbReference type="Proteomes" id="UP000299102">
    <property type="component" value="Unassembled WGS sequence"/>
</dbReference>
<gene>
    <name evidence="2" type="ORF">EVAR_3879_1</name>
</gene>
<proteinExistence type="predicted"/>
<dbReference type="PANTHER" id="PTHR45786:SF74">
    <property type="entry name" value="ATP-DEPENDENT DNA HELICASE"/>
    <property type="match status" value="1"/>
</dbReference>
<dbReference type="OrthoDB" id="1728974at2759"/>
<comment type="caution">
    <text evidence="2">The sequence shown here is derived from an EMBL/GenBank/DDBJ whole genome shotgun (WGS) entry which is preliminary data.</text>
</comment>
<accession>A0A4C1SQU0</accession>
<evidence type="ECO:0000259" key="1">
    <source>
        <dbReference type="Pfam" id="PF14214"/>
    </source>
</evidence>
<dbReference type="AlphaFoldDB" id="A0A4C1SQU0"/>
<dbReference type="EMBL" id="BGZK01000014">
    <property type="protein sequence ID" value="GBP04502.1"/>
    <property type="molecule type" value="Genomic_DNA"/>
</dbReference>
<name>A0A4C1SQU0_EUMVA</name>
<evidence type="ECO:0000313" key="2">
    <source>
        <dbReference type="EMBL" id="GBP04502.1"/>
    </source>
</evidence>
<protein>
    <recommendedName>
        <fullName evidence="1">Helitron helicase-like domain-containing protein</fullName>
    </recommendedName>
</protein>
<reference evidence="2 3" key="1">
    <citation type="journal article" date="2019" name="Commun. Biol.">
        <title>The bagworm genome reveals a unique fibroin gene that provides high tensile strength.</title>
        <authorList>
            <person name="Kono N."/>
            <person name="Nakamura H."/>
            <person name="Ohtoshi R."/>
            <person name="Tomita M."/>
            <person name="Numata K."/>
            <person name="Arakawa K."/>
        </authorList>
    </citation>
    <scope>NUCLEOTIDE SEQUENCE [LARGE SCALE GENOMIC DNA]</scope>
</reference>
<evidence type="ECO:0000313" key="3">
    <source>
        <dbReference type="Proteomes" id="UP000299102"/>
    </source>
</evidence>
<dbReference type="Pfam" id="PF14214">
    <property type="entry name" value="Helitron_like_N"/>
    <property type="match status" value="1"/>
</dbReference>
<feature type="domain" description="Helitron helicase-like" evidence="1">
    <location>
        <begin position="245"/>
        <end position="413"/>
    </location>
</feature>
<sequence>MNKECRFCGALKWKEEAAGMCCSGGKVALASIDEPVEPLKELFSHETDESRRFLKNIRKYNTCFHMTSFGADNIVSMPGFCPTFTIQGQVYHTIGSLLPATNTQPKFLQVYFMGDEEAQVNRRSEYVQGLDRNTVQKIQQVLHNHNILVHEFKMAKDRVTSDNYKVVIHPDRVPRGEHERRFNAPTTNEIAALVVSSEQTASRDIVIQAHDDRLTRVPDTHRFYDALEYPIIFWKGQGTRTVLIFLRQTQLLLLQFLVDMYVKVESERLRFIALNQTKLRAENYIHLQDAIRNDADLNPNNLGQMVILPSSFVNSPRYLHEYTQDAFTYVRNYGRPDLFITMTCNPAWPEITTELMPGQNSTDRHDLTARVFKIKVQKLVALLTKGKIFGDVKCFMYSIEWQKRGLPHVHLLLWLMEKLRPNQIDEVISAEIPNPETDRKLYDTVTKNMIHGPCGALNSSSPCMKEGKCTKKYPRALLKDTQTNDKGYPLYRRRAPEDGGRTIIQKTRGHEVLVDNRWIVPYSPLLSKIFNCHINVEFCNTVQAIKYICKYINKGSDQAILTSDSKGMLMLTREMRCKHFEPVDMLVATKQRGGSWVCLCMRDTQQSLILRYICPMVSGFTSLKTILERMAAPPKTTLTAFFLLCQNDAFAKHYFMLMYPATIHGTLKEWKRRLQRTLSTVGQV</sequence>
<dbReference type="InterPro" id="IPR025476">
    <property type="entry name" value="Helitron_helicase-like"/>
</dbReference>